<dbReference type="SMART" id="SM00595">
    <property type="entry name" value="MADF"/>
    <property type="match status" value="1"/>
</dbReference>
<dbReference type="GO" id="GO:0006357">
    <property type="term" value="P:regulation of transcription by RNA polymerase II"/>
    <property type="evidence" value="ECO:0007669"/>
    <property type="project" value="TreeGrafter"/>
</dbReference>
<evidence type="ECO:0000313" key="2">
    <source>
        <dbReference type="EMBL" id="JAI16835.1"/>
    </source>
</evidence>
<dbReference type="Pfam" id="PF10545">
    <property type="entry name" value="MADF_DNA_bdg"/>
    <property type="match status" value="1"/>
</dbReference>
<protein>
    <submittedName>
        <fullName evidence="2">Putative alcohol dehydrogenase transcription factor myb/sant-like protein</fullName>
    </submittedName>
</protein>
<accession>A0A0K8TSC4</accession>
<dbReference type="InterPro" id="IPR006578">
    <property type="entry name" value="MADF-dom"/>
</dbReference>
<dbReference type="GO" id="GO:0005634">
    <property type="term" value="C:nucleus"/>
    <property type="evidence" value="ECO:0007669"/>
    <property type="project" value="TreeGrafter"/>
</dbReference>
<name>A0A0K8TSC4_TABBR</name>
<evidence type="ECO:0000259" key="1">
    <source>
        <dbReference type="PROSITE" id="PS51029"/>
    </source>
</evidence>
<dbReference type="PANTHER" id="PTHR12243">
    <property type="entry name" value="MADF DOMAIN TRANSCRIPTION FACTOR"/>
    <property type="match status" value="1"/>
</dbReference>
<dbReference type="InterPro" id="IPR039353">
    <property type="entry name" value="TF_Adf1"/>
</dbReference>
<proteinExistence type="evidence at transcript level"/>
<feature type="domain" description="MADF" evidence="1">
    <location>
        <begin position="4"/>
        <end position="93"/>
    </location>
</feature>
<sequence>VEEKLIDEVKHHTILYNKRHKCNKNHYMRSEAWRQISDKIGLDIKIAKQKWKVLRDRFLIEWKKRQKLIQEGRPVVNKWKHYDRMKFLIAMYLKENESRKGRRVVTKPPENGSKELATQTEFSQPLTLHNVTFDGLKSIQSRRRNASYISVFFEAMSIKIEDANLPQRSYEDLRFRILKTISETIEKHSENRENSSVHAT</sequence>
<feature type="non-terminal residue" evidence="2">
    <location>
        <position position="1"/>
    </location>
</feature>
<dbReference type="PROSITE" id="PS51029">
    <property type="entry name" value="MADF"/>
    <property type="match status" value="1"/>
</dbReference>
<dbReference type="EMBL" id="GDAI01000768">
    <property type="protein sequence ID" value="JAI16835.1"/>
    <property type="molecule type" value="mRNA"/>
</dbReference>
<dbReference type="PANTHER" id="PTHR12243:SF67">
    <property type="entry name" value="COREPRESSOR OF PANGOLIN, ISOFORM A-RELATED"/>
    <property type="match status" value="1"/>
</dbReference>
<reference evidence="2" key="1">
    <citation type="journal article" date="2015" name="Insect Biochem. Mol. Biol.">
        <title>An insight into the sialome of the horse fly, Tabanus bromius.</title>
        <authorList>
            <person name="Ribeiro J.M."/>
            <person name="Kazimirova M."/>
            <person name="Takac P."/>
            <person name="Andersen J.F."/>
            <person name="Francischetti I.M."/>
        </authorList>
    </citation>
    <scope>NUCLEOTIDE SEQUENCE</scope>
</reference>
<dbReference type="AlphaFoldDB" id="A0A0K8TSC4"/>
<dbReference type="GO" id="GO:0005667">
    <property type="term" value="C:transcription regulator complex"/>
    <property type="evidence" value="ECO:0007669"/>
    <property type="project" value="TreeGrafter"/>
</dbReference>
<organism evidence="2">
    <name type="scientific">Tabanus bromius</name>
    <name type="common">Band-eyed brown horse fly</name>
    <dbReference type="NCBI Taxonomy" id="304241"/>
    <lineage>
        <taxon>Eukaryota</taxon>
        <taxon>Metazoa</taxon>
        <taxon>Ecdysozoa</taxon>
        <taxon>Arthropoda</taxon>
        <taxon>Hexapoda</taxon>
        <taxon>Insecta</taxon>
        <taxon>Pterygota</taxon>
        <taxon>Neoptera</taxon>
        <taxon>Endopterygota</taxon>
        <taxon>Diptera</taxon>
        <taxon>Brachycera</taxon>
        <taxon>Tabanomorpha</taxon>
        <taxon>Tabanoidea</taxon>
        <taxon>Tabanidae</taxon>
        <taxon>Tabanus</taxon>
    </lineage>
</organism>